<dbReference type="PANTHER" id="PTHR40448:SF1">
    <property type="entry name" value="TWO-COMPONENT SENSOR HISTIDINE KINASE"/>
    <property type="match status" value="1"/>
</dbReference>
<feature type="transmembrane region" description="Helical" evidence="3">
    <location>
        <begin position="127"/>
        <end position="147"/>
    </location>
</feature>
<dbReference type="AlphaFoldDB" id="F1TFF2"/>
<dbReference type="STRING" id="588581.Cpap_1416"/>
<sequence>MCMLHIRSFLLLLTVVEGFIFILAFYLLSGQRKFIKNNYIRIACFVCIYTIYTYWITKFLPSGLHSILIASLTCFILNYILNGTLLKSFVKVLIIFLGIAIIESLIGLACTTILGKPMSDLIHNTELLLGLGVIAKLIQSTIVLILYKSHEGFSWLKDGNPYQSRYKQTLIMIFAVLFFMIGTNIYISRDPQNLLLYNIFTFVIYIVLIISMLSAFREGSKLEILHYANELKKENVFQLISFNEMVAKERHEYKNHLNTIYGLCTLNRPDLSEKVKQYINNYANNSETTNINVGSGNDFVDAIISVKYNNALKKDIEVLADFEEPLSNAVIDEDTAVTVISNIIDNAYESILGIDREKKFIRLETYIDNDIYHMSICNNGPMIPEAIIKKIFSAGYSTKENSSKKRGFGLSIVQAQLDKCGGNIHIDSSEEITEFLITLKVKNQVN</sequence>
<dbReference type="PROSITE" id="PS50109">
    <property type="entry name" value="HIS_KIN"/>
    <property type="match status" value="1"/>
</dbReference>
<dbReference type="EMBL" id="ACXX02000011">
    <property type="protein sequence ID" value="EGD46876.1"/>
    <property type="molecule type" value="Genomic_DNA"/>
</dbReference>
<keyword evidence="3" id="KW-1133">Transmembrane helix</keyword>
<feature type="transmembrane region" description="Helical" evidence="3">
    <location>
        <begin position="63"/>
        <end position="81"/>
    </location>
</feature>
<dbReference type="Gene3D" id="3.30.565.10">
    <property type="entry name" value="Histidine kinase-like ATPase, C-terminal domain"/>
    <property type="match status" value="1"/>
</dbReference>
<accession>F1TFF2</accession>
<organism evidence="5 6">
    <name type="scientific">Ruminiclostridium papyrosolvens DSM 2782</name>
    <dbReference type="NCBI Taxonomy" id="588581"/>
    <lineage>
        <taxon>Bacteria</taxon>
        <taxon>Bacillati</taxon>
        <taxon>Bacillota</taxon>
        <taxon>Clostridia</taxon>
        <taxon>Eubacteriales</taxon>
        <taxon>Oscillospiraceae</taxon>
        <taxon>Ruminiclostridium</taxon>
    </lineage>
</organism>
<reference evidence="5" key="1">
    <citation type="submission" date="2009-07" db="EMBL/GenBank/DDBJ databases">
        <authorList>
            <consortium name="US DOE Joint Genome Institute (JGI-PGF)"/>
            <person name="Lucas S."/>
            <person name="Copeland A."/>
            <person name="Lapidus A."/>
            <person name="Glavina del Rio T."/>
            <person name="Tice H."/>
            <person name="Bruce D."/>
            <person name="Goodwin L."/>
            <person name="Pitluck S."/>
            <person name="Larimer F."/>
            <person name="Land M.L."/>
            <person name="Mouttaki H."/>
            <person name="He Z."/>
            <person name="Zhou J."/>
            <person name="Hemme C.L."/>
        </authorList>
    </citation>
    <scope>NUCLEOTIDE SEQUENCE</scope>
    <source>
        <strain evidence="5">DSM 2782</strain>
    </source>
</reference>
<keyword evidence="1 5" id="KW-0418">Kinase</keyword>
<dbReference type="GO" id="GO:0042802">
    <property type="term" value="F:identical protein binding"/>
    <property type="evidence" value="ECO:0007669"/>
    <property type="project" value="TreeGrafter"/>
</dbReference>
<feature type="transmembrane region" description="Helical" evidence="3">
    <location>
        <begin position="39"/>
        <end position="57"/>
    </location>
</feature>
<keyword evidence="6" id="KW-1185">Reference proteome</keyword>
<dbReference type="SMART" id="SM00387">
    <property type="entry name" value="HATPase_c"/>
    <property type="match status" value="1"/>
</dbReference>
<keyword evidence="1 5" id="KW-0808">Transferase</keyword>
<dbReference type="PANTHER" id="PTHR40448">
    <property type="entry name" value="TWO-COMPONENT SENSOR HISTIDINE KINASE"/>
    <property type="match status" value="1"/>
</dbReference>
<evidence type="ECO:0000313" key="6">
    <source>
        <dbReference type="Proteomes" id="UP000003860"/>
    </source>
</evidence>
<dbReference type="GO" id="GO:0000160">
    <property type="term" value="P:phosphorelay signal transduction system"/>
    <property type="evidence" value="ECO:0007669"/>
    <property type="project" value="UniProtKB-KW"/>
</dbReference>
<feature type="transmembrane region" description="Helical" evidence="3">
    <location>
        <begin position="168"/>
        <end position="188"/>
    </location>
</feature>
<dbReference type="SUPFAM" id="SSF55874">
    <property type="entry name" value="ATPase domain of HSP90 chaperone/DNA topoisomerase II/histidine kinase"/>
    <property type="match status" value="1"/>
</dbReference>
<evidence type="ECO:0000256" key="3">
    <source>
        <dbReference type="SAM" id="Phobius"/>
    </source>
</evidence>
<dbReference type="InterPro" id="IPR003594">
    <property type="entry name" value="HATPase_dom"/>
</dbReference>
<keyword evidence="3" id="KW-0812">Transmembrane</keyword>
<evidence type="ECO:0000313" key="5">
    <source>
        <dbReference type="EMBL" id="EGD46876.1"/>
    </source>
</evidence>
<gene>
    <name evidence="5" type="ORF">Cpap_1416</name>
</gene>
<feature type="domain" description="Histidine kinase" evidence="4">
    <location>
        <begin position="248"/>
        <end position="443"/>
    </location>
</feature>
<feature type="transmembrane region" description="Helical" evidence="3">
    <location>
        <begin position="194"/>
        <end position="216"/>
    </location>
</feature>
<proteinExistence type="predicted"/>
<protein>
    <submittedName>
        <fullName evidence="5">Signal transduction histidine kinase regulating citrate/malate metabolism</fullName>
    </submittedName>
</protein>
<dbReference type="InterPro" id="IPR005467">
    <property type="entry name" value="His_kinase_dom"/>
</dbReference>
<comment type="caution">
    <text evidence="5">The sequence shown here is derived from an EMBL/GenBank/DDBJ whole genome shotgun (WGS) entry which is preliminary data.</text>
</comment>
<dbReference type="Proteomes" id="UP000003860">
    <property type="component" value="Unassembled WGS sequence"/>
</dbReference>
<name>F1TFF2_9FIRM</name>
<evidence type="ECO:0000259" key="4">
    <source>
        <dbReference type="PROSITE" id="PS50109"/>
    </source>
</evidence>
<dbReference type="Gene3D" id="1.10.287.130">
    <property type="match status" value="1"/>
</dbReference>
<feature type="transmembrane region" description="Helical" evidence="3">
    <location>
        <begin position="6"/>
        <end position="27"/>
    </location>
</feature>
<dbReference type="eggNOG" id="COG3290">
    <property type="taxonomic scope" value="Bacteria"/>
</dbReference>
<dbReference type="InterPro" id="IPR036890">
    <property type="entry name" value="HATPase_C_sf"/>
</dbReference>
<evidence type="ECO:0000256" key="2">
    <source>
        <dbReference type="ARBA" id="ARBA00023012"/>
    </source>
</evidence>
<evidence type="ECO:0000256" key="1">
    <source>
        <dbReference type="ARBA" id="ARBA00022777"/>
    </source>
</evidence>
<reference evidence="5" key="2">
    <citation type="submission" date="2011-01" db="EMBL/GenBank/DDBJ databases">
        <title>The Non-contiguous Finished genome of Clostridium papyrosolvens.</title>
        <authorList>
            <person name="Lucas S."/>
            <person name="Copeland A."/>
            <person name="Lapidus A."/>
            <person name="Cheng J.-F."/>
            <person name="Goodwin L."/>
            <person name="Pitluck S."/>
            <person name="Misra M."/>
            <person name="Chertkov O."/>
            <person name="Detter J.C."/>
            <person name="Han C."/>
            <person name="Tapia R."/>
            <person name="Land M."/>
            <person name="Hauser L."/>
            <person name="Kyrpides N."/>
            <person name="Ivanova N."/>
            <person name="Pagani I."/>
            <person name="Mouttaki H."/>
            <person name="He Z."/>
            <person name="Zhou J."/>
            <person name="Hemme C.L."/>
            <person name="Woyke T."/>
        </authorList>
    </citation>
    <scope>NUCLEOTIDE SEQUENCE [LARGE SCALE GENOMIC DNA]</scope>
    <source>
        <strain evidence="5">DSM 2782</strain>
    </source>
</reference>
<dbReference type="GO" id="GO:0016301">
    <property type="term" value="F:kinase activity"/>
    <property type="evidence" value="ECO:0007669"/>
    <property type="project" value="UniProtKB-KW"/>
</dbReference>
<feature type="transmembrane region" description="Helical" evidence="3">
    <location>
        <begin position="93"/>
        <end position="115"/>
    </location>
</feature>
<dbReference type="Pfam" id="PF02518">
    <property type="entry name" value="HATPase_c"/>
    <property type="match status" value="1"/>
</dbReference>
<keyword evidence="3" id="KW-0472">Membrane</keyword>
<keyword evidence="2" id="KW-0902">Two-component regulatory system</keyword>